<dbReference type="InterPro" id="IPR050417">
    <property type="entry name" value="Sugar_Epim/Isomerase"/>
</dbReference>
<dbReference type="PANTHER" id="PTHR43489">
    <property type="entry name" value="ISOMERASE"/>
    <property type="match status" value="1"/>
</dbReference>
<evidence type="ECO:0000259" key="3">
    <source>
        <dbReference type="Pfam" id="PF01261"/>
    </source>
</evidence>
<sequence length="299" mass="32900">MPSRRTALRWFAASSGLAALSTPKSAPAETMVKNGKIKQSIVHWCFARGAKWKIEDTIKAAKELGCVSVEGVGPTDWDKLKAADLKCAYVGAHGFVKGMNNPAFWDANFKAIQERIDKCAEYGNPNVLSFTGFADTTNEGGSVISREQGKKNCIEAYKKIIGEAEKKNVVLLLEHLNTRDSAEMKGHPGYQGDDVDYCAEIVREVGSPNMKLLFDIYHVQIMHGDVTRRLEQCKDVIGHIHTAGNPGRCEIGKDQEINYPPLMKKILEIGYTGYVGHEFIPTIDPMVGLREAVGLCDVA</sequence>
<dbReference type="Proteomes" id="UP000253426">
    <property type="component" value="Unassembled WGS sequence"/>
</dbReference>
<feature type="chain" id="PRO_5016958343" evidence="2">
    <location>
        <begin position="29"/>
        <end position="299"/>
    </location>
</feature>
<dbReference type="GO" id="GO:0016853">
    <property type="term" value="F:isomerase activity"/>
    <property type="evidence" value="ECO:0007669"/>
    <property type="project" value="UniProtKB-KW"/>
</dbReference>
<dbReference type="SUPFAM" id="SSF51658">
    <property type="entry name" value="Xylose isomerase-like"/>
    <property type="match status" value="1"/>
</dbReference>
<dbReference type="PROSITE" id="PS51318">
    <property type="entry name" value="TAT"/>
    <property type="match status" value="1"/>
</dbReference>
<reference evidence="4 5" key="1">
    <citation type="submission" date="2018-06" db="EMBL/GenBank/DDBJ databases">
        <title>Genomic Encyclopedia of Type Strains, Phase IV (KMG-IV): sequencing the most valuable type-strain genomes for metagenomic binning, comparative biology and taxonomic classification.</title>
        <authorList>
            <person name="Goeker M."/>
        </authorList>
    </citation>
    <scope>NUCLEOTIDE SEQUENCE [LARGE SCALE GENOMIC DNA]</scope>
    <source>
        <strain evidence="4 5">DSM 25532</strain>
    </source>
</reference>
<comment type="caution">
    <text evidence="4">The sequence shown here is derived from an EMBL/GenBank/DDBJ whole genome shotgun (WGS) entry which is preliminary data.</text>
</comment>
<dbReference type="EMBL" id="QNRR01000005">
    <property type="protein sequence ID" value="RBP43921.1"/>
    <property type="molecule type" value="Genomic_DNA"/>
</dbReference>
<dbReference type="Gene3D" id="3.20.20.150">
    <property type="entry name" value="Divalent-metal-dependent TIM barrel enzymes"/>
    <property type="match status" value="1"/>
</dbReference>
<dbReference type="InterPro" id="IPR036237">
    <property type="entry name" value="Xyl_isomerase-like_sf"/>
</dbReference>
<feature type="signal peptide" evidence="2">
    <location>
        <begin position="1"/>
        <end position="28"/>
    </location>
</feature>
<evidence type="ECO:0000256" key="1">
    <source>
        <dbReference type="ARBA" id="ARBA00023235"/>
    </source>
</evidence>
<feature type="domain" description="Xylose isomerase-like TIM barrel" evidence="3">
    <location>
        <begin position="80"/>
        <end position="280"/>
    </location>
</feature>
<accession>A0A366HNW1</accession>
<dbReference type="RefSeq" id="WP_113959380.1">
    <property type="nucleotide sequence ID" value="NZ_QNRR01000005.1"/>
</dbReference>
<proteinExistence type="predicted"/>
<keyword evidence="5" id="KW-1185">Reference proteome</keyword>
<dbReference type="OrthoDB" id="9786584at2"/>
<name>A0A366HNW1_9BACT</name>
<dbReference type="Pfam" id="PF01261">
    <property type="entry name" value="AP_endonuc_2"/>
    <property type="match status" value="1"/>
</dbReference>
<evidence type="ECO:0000313" key="4">
    <source>
        <dbReference type="EMBL" id="RBP43921.1"/>
    </source>
</evidence>
<keyword evidence="4" id="KW-0670">Pyruvate</keyword>
<evidence type="ECO:0000313" key="5">
    <source>
        <dbReference type="Proteomes" id="UP000253426"/>
    </source>
</evidence>
<dbReference type="AlphaFoldDB" id="A0A366HNW1"/>
<dbReference type="PANTHER" id="PTHR43489:SF3">
    <property type="entry name" value="XYLOSE ISOMERASE DOMAIN PROTEIN TIM BARREL"/>
    <property type="match status" value="1"/>
</dbReference>
<dbReference type="InterPro" id="IPR013022">
    <property type="entry name" value="Xyl_isomerase-like_TIM-brl"/>
</dbReference>
<protein>
    <submittedName>
        <fullName evidence="4">Hydroxypyruvate isomerase</fullName>
    </submittedName>
</protein>
<organism evidence="4 5">
    <name type="scientific">Roseimicrobium gellanilyticum</name>
    <dbReference type="NCBI Taxonomy" id="748857"/>
    <lineage>
        <taxon>Bacteria</taxon>
        <taxon>Pseudomonadati</taxon>
        <taxon>Verrucomicrobiota</taxon>
        <taxon>Verrucomicrobiia</taxon>
        <taxon>Verrucomicrobiales</taxon>
        <taxon>Verrucomicrobiaceae</taxon>
        <taxon>Roseimicrobium</taxon>
    </lineage>
</organism>
<dbReference type="InterPro" id="IPR006311">
    <property type="entry name" value="TAT_signal"/>
</dbReference>
<gene>
    <name evidence="4" type="ORF">DES53_105320</name>
</gene>
<evidence type="ECO:0000256" key="2">
    <source>
        <dbReference type="SAM" id="SignalP"/>
    </source>
</evidence>
<keyword evidence="2" id="KW-0732">Signal</keyword>
<keyword evidence="1 4" id="KW-0413">Isomerase</keyword>